<organism evidence="2 3">
    <name type="scientific">Aquimarina mytili</name>
    <dbReference type="NCBI Taxonomy" id="874423"/>
    <lineage>
        <taxon>Bacteria</taxon>
        <taxon>Pseudomonadati</taxon>
        <taxon>Bacteroidota</taxon>
        <taxon>Flavobacteriia</taxon>
        <taxon>Flavobacteriales</taxon>
        <taxon>Flavobacteriaceae</taxon>
        <taxon>Aquimarina</taxon>
    </lineage>
</organism>
<dbReference type="CDD" id="cd04301">
    <property type="entry name" value="NAT_SF"/>
    <property type="match status" value="1"/>
</dbReference>
<name>A0A936ZPI3_9FLAO</name>
<dbReference type="GO" id="GO:0016747">
    <property type="term" value="F:acyltransferase activity, transferring groups other than amino-acyl groups"/>
    <property type="evidence" value="ECO:0007669"/>
    <property type="project" value="InterPro"/>
</dbReference>
<comment type="caution">
    <text evidence="2">The sequence shown here is derived from an EMBL/GenBank/DDBJ whole genome shotgun (WGS) entry which is preliminary data.</text>
</comment>
<dbReference type="SUPFAM" id="SSF55729">
    <property type="entry name" value="Acyl-CoA N-acyltransferases (Nat)"/>
    <property type="match status" value="1"/>
</dbReference>
<dbReference type="EMBL" id="JAERQJ010000003">
    <property type="protein sequence ID" value="MBL0683369.1"/>
    <property type="molecule type" value="Genomic_DNA"/>
</dbReference>
<dbReference type="Proteomes" id="UP000651057">
    <property type="component" value="Unassembled WGS sequence"/>
</dbReference>
<feature type="domain" description="N-acetyltransferase" evidence="1">
    <location>
        <begin position="7"/>
        <end position="141"/>
    </location>
</feature>
<evidence type="ECO:0000313" key="3">
    <source>
        <dbReference type="Proteomes" id="UP000651057"/>
    </source>
</evidence>
<dbReference type="PROSITE" id="PS51186">
    <property type="entry name" value="GNAT"/>
    <property type="match status" value="1"/>
</dbReference>
<dbReference type="InterPro" id="IPR000182">
    <property type="entry name" value="GNAT_dom"/>
</dbReference>
<dbReference type="Gene3D" id="3.40.630.30">
    <property type="match status" value="1"/>
</dbReference>
<evidence type="ECO:0000259" key="1">
    <source>
        <dbReference type="PROSITE" id="PS51186"/>
    </source>
</evidence>
<reference evidence="2" key="1">
    <citation type="submission" date="2021-01" db="EMBL/GenBank/DDBJ databases">
        <authorList>
            <person name="Zhong Y.L."/>
        </authorList>
    </citation>
    <scope>NUCLEOTIDE SEQUENCE</scope>
    <source>
        <strain evidence="2">KCTC 23302</strain>
    </source>
</reference>
<sequence length="141" mass="17077">MNLAFHKILKQDFHKSLPLIQKLMNNQFEDEILMERFTEMFDQNYECWGVYQDDKQIGIFGLWFMTRHYAGRSCEPDHVYIDDTYRGKGIGKKVFAWIYEYAQSKGCETSELNSYVSNYPSHKFYLNENYEIWGYHFVKKF</sequence>
<dbReference type="Pfam" id="PF00583">
    <property type="entry name" value="Acetyltransf_1"/>
    <property type="match status" value="1"/>
</dbReference>
<keyword evidence="3" id="KW-1185">Reference proteome</keyword>
<dbReference type="AlphaFoldDB" id="A0A936ZPI3"/>
<evidence type="ECO:0000313" key="2">
    <source>
        <dbReference type="EMBL" id="MBL0683369.1"/>
    </source>
</evidence>
<protein>
    <submittedName>
        <fullName evidence="2">GNAT family N-acetyltransferase</fullName>
    </submittedName>
</protein>
<proteinExistence type="predicted"/>
<dbReference type="RefSeq" id="WP_201918318.1">
    <property type="nucleotide sequence ID" value="NZ_BAABAX010000005.1"/>
</dbReference>
<gene>
    <name evidence="2" type="ORF">JJQ60_07570</name>
</gene>
<dbReference type="InterPro" id="IPR016181">
    <property type="entry name" value="Acyl_CoA_acyltransferase"/>
</dbReference>
<accession>A0A936ZPI3</accession>